<keyword evidence="4" id="KW-1185">Reference proteome</keyword>
<proteinExistence type="predicted"/>
<dbReference type="STRING" id="7168.A0A182NE55"/>
<dbReference type="Gene3D" id="3.30.60.30">
    <property type="match status" value="1"/>
</dbReference>
<dbReference type="AlphaFoldDB" id="A0A182NE55"/>
<dbReference type="SMART" id="SM00280">
    <property type="entry name" value="KAZAL"/>
    <property type="match status" value="1"/>
</dbReference>
<keyword evidence="1" id="KW-0732">Signal</keyword>
<feature type="chain" id="PRO_5008129731" description="Kazal-like domain-containing protein" evidence="1">
    <location>
        <begin position="41"/>
        <end position="98"/>
    </location>
</feature>
<sequence length="98" mass="10704">MDRSNPSTVEIAMQAKMRAHLLVASVLLVVLALQATPAEADIYSEMATCACHLLYRPVCASNNESYSNDCVLNCAMNTPTGRSIKLHKVKDGNCNEEF</sequence>
<organism evidence="3 4">
    <name type="scientific">Anopheles dirus</name>
    <dbReference type="NCBI Taxonomy" id="7168"/>
    <lineage>
        <taxon>Eukaryota</taxon>
        <taxon>Metazoa</taxon>
        <taxon>Ecdysozoa</taxon>
        <taxon>Arthropoda</taxon>
        <taxon>Hexapoda</taxon>
        <taxon>Insecta</taxon>
        <taxon>Pterygota</taxon>
        <taxon>Neoptera</taxon>
        <taxon>Endopterygota</taxon>
        <taxon>Diptera</taxon>
        <taxon>Nematocera</taxon>
        <taxon>Culicoidea</taxon>
        <taxon>Culicidae</taxon>
        <taxon>Anophelinae</taxon>
        <taxon>Anopheles</taxon>
    </lineage>
</organism>
<dbReference type="VEuPathDB" id="VectorBase:ADIR005919"/>
<dbReference type="InterPro" id="IPR002350">
    <property type="entry name" value="Kazal_dom"/>
</dbReference>
<feature type="signal peptide" evidence="1">
    <location>
        <begin position="1"/>
        <end position="40"/>
    </location>
</feature>
<evidence type="ECO:0000259" key="2">
    <source>
        <dbReference type="PROSITE" id="PS51465"/>
    </source>
</evidence>
<reference evidence="4" key="1">
    <citation type="submission" date="2013-03" db="EMBL/GenBank/DDBJ databases">
        <title>The Genome Sequence of Anopheles dirus WRAIR2.</title>
        <authorList>
            <consortium name="The Broad Institute Genomics Platform"/>
            <person name="Neafsey D.E."/>
            <person name="Walton C."/>
            <person name="Walker B."/>
            <person name="Young S.K."/>
            <person name="Zeng Q."/>
            <person name="Gargeya S."/>
            <person name="Fitzgerald M."/>
            <person name="Haas B."/>
            <person name="Abouelleil A."/>
            <person name="Allen A.W."/>
            <person name="Alvarado L."/>
            <person name="Arachchi H.M."/>
            <person name="Berlin A.M."/>
            <person name="Chapman S.B."/>
            <person name="Gainer-Dewar J."/>
            <person name="Goldberg J."/>
            <person name="Griggs A."/>
            <person name="Gujja S."/>
            <person name="Hansen M."/>
            <person name="Howarth C."/>
            <person name="Imamovic A."/>
            <person name="Ireland A."/>
            <person name="Larimer J."/>
            <person name="McCowan C."/>
            <person name="Murphy C."/>
            <person name="Pearson M."/>
            <person name="Poon T.W."/>
            <person name="Priest M."/>
            <person name="Roberts A."/>
            <person name="Saif S."/>
            <person name="Shea T."/>
            <person name="Sisk P."/>
            <person name="Sykes S."/>
            <person name="Wortman J."/>
            <person name="Nusbaum C."/>
            <person name="Birren B."/>
        </authorList>
    </citation>
    <scope>NUCLEOTIDE SEQUENCE [LARGE SCALE GENOMIC DNA]</scope>
    <source>
        <strain evidence="4">WRAIR2</strain>
    </source>
</reference>
<feature type="domain" description="Kazal-like" evidence="2">
    <location>
        <begin position="43"/>
        <end position="96"/>
    </location>
</feature>
<dbReference type="PROSITE" id="PS51465">
    <property type="entry name" value="KAZAL_2"/>
    <property type="match status" value="1"/>
</dbReference>
<evidence type="ECO:0000313" key="4">
    <source>
        <dbReference type="Proteomes" id="UP000075884"/>
    </source>
</evidence>
<dbReference type="PROSITE" id="PS00282">
    <property type="entry name" value="KAZAL_1"/>
    <property type="match status" value="1"/>
</dbReference>
<evidence type="ECO:0000256" key="1">
    <source>
        <dbReference type="SAM" id="SignalP"/>
    </source>
</evidence>
<dbReference type="SUPFAM" id="SSF100895">
    <property type="entry name" value="Kazal-type serine protease inhibitors"/>
    <property type="match status" value="1"/>
</dbReference>
<evidence type="ECO:0000313" key="3">
    <source>
        <dbReference type="EnsemblMetazoa" id="ADIR005919-PA"/>
    </source>
</evidence>
<dbReference type="EnsemblMetazoa" id="ADIR005919-RA">
    <property type="protein sequence ID" value="ADIR005919-PA"/>
    <property type="gene ID" value="ADIR005919"/>
</dbReference>
<dbReference type="Pfam" id="PF00050">
    <property type="entry name" value="Kazal_1"/>
    <property type="match status" value="1"/>
</dbReference>
<protein>
    <recommendedName>
        <fullName evidence="2">Kazal-like domain-containing protein</fullName>
    </recommendedName>
</protein>
<name>A0A182NE55_9DIPT</name>
<reference evidence="3" key="2">
    <citation type="submission" date="2020-05" db="UniProtKB">
        <authorList>
            <consortium name="EnsemblMetazoa"/>
        </authorList>
    </citation>
    <scope>IDENTIFICATION</scope>
    <source>
        <strain evidence="3">WRAIR2</strain>
    </source>
</reference>
<dbReference type="Proteomes" id="UP000075884">
    <property type="component" value="Unassembled WGS sequence"/>
</dbReference>
<dbReference type="InterPro" id="IPR036058">
    <property type="entry name" value="Kazal_dom_sf"/>
</dbReference>
<accession>A0A182NE55</accession>